<evidence type="ECO:0000313" key="2">
    <source>
        <dbReference type="Proteomes" id="UP000447434"/>
    </source>
</evidence>
<dbReference type="PANTHER" id="PTHR31280:SF16">
    <property type="entry name" value="GLS PROTEIN (DUF810)"/>
    <property type="match status" value="1"/>
</dbReference>
<organism evidence="1 2">
    <name type="scientific">Lupinus albus</name>
    <name type="common">White lupine</name>
    <name type="synonym">Lupinus termis</name>
    <dbReference type="NCBI Taxonomy" id="3870"/>
    <lineage>
        <taxon>Eukaryota</taxon>
        <taxon>Viridiplantae</taxon>
        <taxon>Streptophyta</taxon>
        <taxon>Embryophyta</taxon>
        <taxon>Tracheophyta</taxon>
        <taxon>Spermatophyta</taxon>
        <taxon>Magnoliopsida</taxon>
        <taxon>eudicotyledons</taxon>
        <taxon>Gunneridae</taxon>
        <taxon>Pentapetalae</taxon>
        <taxon>rosids</taxon>
        <taxon>fabids</taxon>
        <taxon>Fabales</taxon>
        <taxon>Fabaceae</taxon>
        <taxon>Papilionoideae</taxon>
        <taxon>50 kb inversion clade</taxon>
        <taxon>genistoids sensu lato</taxon>
        <taxon>core genistoids</taxon>
        <taxon>Genisteae</taxon>
        <taxon>Lupinus</taxon>
    </lineage>
</organism>
<dbReference type="AlphaFoldDB" id="A0A6A4Q1S4"/>
<sequence>MHMHHSVEENLPTLFSNPVPVLSEPEFRETAYEILVAACRSSELKPLTFKSSNSKGNGRMSRNPSFHRLVSYVEESKVKKELGLRRLKSEEGKKSRRTMTMGELMRVQMKVSEMNDTRIRRALLRVSKAKV</sequence>
<dbReference type="EMBL" id="WOCE01000009">
    <property type="protein sequence ID" value="KAE9607569.1"/>
    <property type="molecule type" value="Genomic_DNA"/>
</dbReference>
<dbReference type="InterPro" id="IPR008528">
    <property type="entry name" value="unc-13_homologue"/>
</dbReference>
<evidence type="ECO:0000313" key="1">
    <source>
        <dbReference type="EMBL" id="KAE9607569.1"/>
    </source>
</evidence>
<dbReference type="PANTHER" id="PTHR31280">
    <property type="entry name" value="PROTEIN UNC-13 HOMOLOG"/>
    <property type="match status" value="1"/>
</dbReference>
<name>A0A6A4Q1S4_LUPAL</name>
<dbReference type="Proteomes" id="UP000447434">
    <property type="component" value="Chromosome 9"/>
</dbReference>
<keyword evidence="2" id="KW-1185">Reference proteome</keyword>
<gene>
    <name evidence="1" type="ORF">Lalb_Chr09g0331441</name>
</gene>
<comment type="caution">
    <text evidence="1">The sequence shown here is derived from an EMBL/GenBank/DDBJ whole genome shotgun (WGS) entry which is preliminary data.</text>
</comment>
<proteinExistence type="predicted"/>
<protein>
    <submittedName>
        <fullName evidence="1">Uncharacterized protein</fullName>
    </submittedName>
</protein>
<dbReference type="OrthoDB" id="1744366at2759"/>
<accession>A0A6A4Q1S4</accession>
<reference evidence="2" key="1">
    <citation type="journal article" date="2020" name="Nat. Commun.">
        <title>Genome sequence of the cluster root forming white lupin.</title>
        <authorList>
            <person name="Hufnagel B."/>
            <person name="Marques A."/>
            <person name="Soriano A."/>
            <person name="Marques L."/>
            <person name="Divol F."/>
            <person name="Doumas P."/>
            <person name="Sallet E."/>
            <person name="Mancinotti D."/>
            <person name="Carrere S."/>
            <person name="Marande W."/>
            <person name="Arribat S."/>
            <person name="Keller J."/>
            <person name="Huneau C."/>
            <person name="Blein T."/>
            <person name="Aime D."/>
            <person name="Laguerre M."/>
            <person name="Taylor J."/>
            <person name="Schubert V."/>
            <person name="Nelson M."/>
            <person name="Geu-Flores F."/>
            <person name="Crespi M."/>
            <person name="Gallardo-Guerrero K."/>
            <person name="Delaux P.-M."/>
            <person name="Salse J."/>
            <person name="Berges H."/>
            <person name="Guyot R."/>
            <person name="Gouzy J."/>
            <person name="Peret B."/>
        </authorList>
    </citation>
    <scope>NUCLEOTIDE SEQUENCE [LARGE SCALE GENOMIC DNA]</scope>
    <source>
        <strain evidence="2">cv. Amiga</strain>
    </source>
</reference>